<protein>
    <recommendedName>
        <fullName evidence="4">Holin</fullName>
    </recommendedName>
</protein>
<evidence type="ECO:0008006" key="4">
    <source>
        <dbReference type="Google" id="ProtNLM"/>
    </source>
</evidence>
<proteinExistence type="predicted"/>
<accession>A0A437SU05</accession>
<keyword evidence="1" id="KW-1133">Transmembrane helix</keyword>
<evidence type="ECO:0000313" key="2">
    <source>
        <dbReference type="EMBL" id="RVU70418.1"/>
    </source>
</evidence>
<name>A0A437SU05_9LACO</name>
<organism evidence="2 3">
    <name type="scientific">Lactobacillus xujianguonis</name>
    <dbReference type="NCBI Taxonomy" id="2495899"/>
    <lineage>
        <taxon>Bacteria</taxon>
        <taxon>Bacillati</taxon>
        <taxon>Bacillota</taxon>
        <taxon>Bacilli</taxon>
        <taxon>Lactobacillales</taxon>
        <taxon>Lactobacillaceae</taxon>
        <taxon>Lactobacillus</taxon>
    </lineage>
</organism>
<keyword evidence="1" id="KW-0472">Membrane</keyword>
<keyword evidence="3" id="KW-1185">Reference proteome</keyword>
<dbReference type="AlphaFoldDB" id="A0A437SU05"/>
<dbReference type="RefSeq" id="WP_127796326.1">
    <property type="nucleotide sequence ID" value="NZ_ML136888.1"/>
</dbReference>
<gene>
    <name evidence="2" type="ORF">EJK17_07860</name>
</gene>
<dbReference type="EMBL" id="RXIA01000020">
    <property type="protein sequence ID" value="RVU70418.1"/>
    <property type="molecule type" value="Genomic_DNA"/>
</dbReference>
<feature type="transmembrane region" description="Helical" evidence="1">
    <location>
        <begin position="12"/>
        <end position="30"/>
    </location>
</feature>
<keyword evidence="1" id="KW-0812">Transmembrane</keyword>
<evidence type="ECO:0000313" key="3">
    <source>
        <dbReference type="Proteomes" id="UP000288291"/>
    </source>
</evidence>
<evidence type="ECO:0000256" key="1">
    <source>
        <dbReference type="SAM" id="Phobius"/>
    </source>
</evidence>
<reference evidence="2 3" key="1">
    <citation type="submission" date="2018-12" db="EMBL/GenBank/DDBJ databases">
        <authorList>
            <person name="Meng J."/>
        </authorList>
    </citation>
    <scope>NUCLEOTIDE SEQUENCE [LARGE SCALE GENOMIC DNA]</scope>
    <source>
        <strain evidence="2 3">HT111-2</strain>
    </source>
</reference>
<dbReference type="Proteomes" id="UP000288291">
    <property type="component" value="Unassembled WGS sequence"/>
</dbReference>
<comment type="caution">
    <text evidence="2">The sequence shown here is derived from an EMBL/GenBank/DDBJ whole genome shotgun (WGS) entry which is preliminary data.</text>
</comment>
<sequence length="139" mass="15439">MTVTDYLELGFLGLWIVCLIGIGVLSHVHFKNAKAEKYRSDAVFAMKKWVSYYDKQSLDNSEKANGALNDVVVELRHKGYTIDDNQVKNLEALREWELTQLRLKQAQAGLDNTVTPDTTKDVPADAEVLKPTVGGGTNA</sequence>